<protein>
    <submittedName>
        <fullName evidence="1">Uncharacterized protein</fullName>
    </submittedName>
</protein>
<feature type="non-terminal residue" evidence="1">
    <location>
        <position position="65"/>
    </location>
</feature>
<dbReference type="EMBL" id="CAUYUJ010015512">
    <property type="protein sequence ID" value="CAK0855029.1"/>
    <property type="molecule type" value="Genomic_DNA"/>
</dbReference>
<dbReference type="Proteomes" id="UP001189429">
    <property type="component" value="Unassembled WGS sequence"/>
</dbReference>
<name>A0ABN9UAZ5_9DINO</name>
<evidence type="ECO:0000313" key="1">
    <source>
        <dbReference type="EMBL" id="CAK0855029.1"/>
    </source>
</evidence>
<proteinExistence type="predicted"/>
<accession>A0ABN9UAZ5</accession>
<evidence type="ECO:0000313" key="2">
    <source>
        <dbReference type="Proteomes" id="UP001189429"/>
    </source>
</evidence>
<gene>
    <name evidence="1" type="ORF">PCOR1329_LOCUS45875</name>
</gene>
<sequence>MCWRMRRMQDVWFHPGRVVLLSPVPLGSVQLKGKLTRSAYSPLASVLGFPLRRQSAQSMCGRQPG</sequence>
<organism evidence="1 2">
    <name type="scientific">Prorocentrum cordatum</name>
    <dbReference type="NCBI Taxonomy" id="2364126"/>
    <lineage>
        <taxon>Eukaryota</taxon>
        <taxon>Sar</taxon>
        <taxon>Alveolata</taxon>
        <taxon>Dinophyceae</taxon>
        <taxon>Prorocentrales</taxon>
        <taxon>Prorocentraceae</taxon>
        <taxon>Prorocentrum</taxon>
    </lineage>
</organism>
<keyword evidence="2" id="KW-1185">Reference proteome</keyword>
<reference evidence="1" key="1">
    <citation type="submission" date="2023-10" db="EMBL/GenBank/DDBJ databases">
        <authorList>
            <person name="Chen Y."/>
            <person name="Shah S."/>
            <person name="Dougan E. K."/>
            <person name="Thang M."/>
            <person name="Chan C."/>
        </authorList>
    </citation>
    <scope>NUCLEOTIDE SEQUENCE [LARGE SCALE GENOMIC DNA]</scope>
</reference>
<comment type="caution">
    <text evidence="1">The sequence shown here is derived from an EMBL/GenBank/DDBJ whole genome shotgun (WGS) entry which is preliminary data.</text>
</comment>